<dbReference type="SMART" id="SM00728">
    <property type="entry name" value="ChW"/>
    <property type="match status" value="3"/>
</dbReference>
<accession>A0A7C3ZVF8</accession>
<protein>
    <recommendedName>
        <fullName evidence="2">Hydrogenase</fullName>
    </recommendedName>
</protein>
<sequence length="430" mass="45924">MTENNPNLRQKLAALLERSPGLGSRLAQAAIELKEAGVPPAELLIEQLTAYRQEFASLRAEAIAAAKAVSSEQLPPQVTSLKDIERLLAIAATPKVGGVREGALEVLDLVLSIIHTDQPDFPHLQSVQAQALTLRQQIAQAPPDALPPEAEALHSRRHTLCALLALVDPPADLNDEKWGVLVEVVTRAYNKAITVAAARGKLVYKKSPAPPAPSTPPVKEAQRAMSDFPEVMVIGAQTAKPSPSSVLKPPSAPTQPEEDVIIIPGSEEVRGTQSDGERLIFGAVPLARSGGEEKPALGLKVLVSVERFGDRVFKGGEFAGTKGKALRVEGFSLNLEPPVPGLGLRYMACLEGIGDTPWVMDGEFIGSRGSGKRLEGFAVELTGNLAANYDVFYTAHIQNIGDTPTCSNGKFCGTRSGLRVEAMRVWIQQK</sequence>
<dbReference type="InterPro" id="IPR006637">
    <property type="entry name" value="ChW"/>
</dbReference>
<organism evidence="1">
    <name type="scientific">Planktothricoides sp. SpSt-374</name>
    <dbReference type="NCBI Taxonomy" id="2282167"/>
    <lineage>
        <taxon>Bacteria</taxon>
        <taxon>Bacillati</taxon>
        <taxon>Cyanobacteriota</taxon>
        <taxon>Cyanophyceae</taxon>
        <taxon>Oscillatoriophycideae</taxon>
        <taxon>Oscillatoriales</taxon>
        <taxon>Oscillatoriaceae</taxon>
        <taxon>Planktothricoides</taxon>
    </lineage>
</organism>
<evidence type="ECO:0008006" key="2">
    <source>
        <dbReference type="Google" id="ProtNLM"/>
    </source>
</evidence>
<dbReference type="AlphaFoldDB" id="A0A7C3ZVF8"/>
<dbReference type="EMBL" id="DSPX01000040">
    <property type="protein sequence ID" value="HGF99866.1"/>
    <property type="molecule type" value="Genomic_DNA"/>
</dbReference>
<evidence type="ECO:0000313" key="1">
    <source>
        <dbReference type="EMBL" id="HGF99866.1"/>
    </source>
</evidence>
<comment type="caution">
    <text evidence="1">The sequence shown here is derived from an EMBL/GenBank/DDBJ whole genome shotgun (WGS) entry which is preliminary data.</text>
</comment>
<gene>
    <name evidence="1" type="ORF">ENR15_04160</name>
</gene>
<reference evidence="1" key="1">
    <citation type="journal article" date="2020" name="mSystems">
        <title>Genome- and Community-Level Interaction Insights into Carbon Utilization and Element Cycling Functions of Hydrothermarchaeota in Hydrothermal Sediment.</title>
        <authorList>
            <person name="Zhou Z."/>
            <person name="Liu Y."/>
            <person name="Xu W."/>
            <person name="Pan J."/>
            <person name="Luo Z.H."/>
            <person name="Li M."/>
        </authorList>
    </citation>
    <scope>NUCLEOTIDE SEQUENCE [LARGE SCALE GENOMIC DNA]</scope>
    <source>
        <strain evidence="1">SpSt-374</strain>
    </source>
</reference>
<proteinExistence type="predicted"/>
<dbReference type="Pfam" id="PF07538">
    <property type="entry name" value="ChW"/>
    <property type="match status" value="3"/>
</dbReference>
<name>A0A7C3ZVF8_9CYAN</name>